<sequence>MTTKLSPKAKAELGSLMVNTSELVNLLSLLPKEQLSEYPLLQKELISKHPGVRDYNKAIKDKLFSKEEYRDRILAKLDLFAYELAISLNTDYLIERINLLVGADIDKIDELAMNEIGADVLQRILNDLSNHVRKQVQPKGDHPFLAERGRIDHKFWRHSDKAFDAYYEGYNTQAALDAWCQLNLSTRCPQSFIRWMKAYGDPRELSEWCSYIAN</sequence>
<protein>
    <submittedName>
        <fullName evidence="1">Uncharacterized protein</fullName>
    </submittedName>
</protein>
<evidence type="ECO:0000313" key="2">
    <source>
        <dbReference type="Proteomes" id="UP000267448"/>
    </source>
</evidence>
<dbReference type="Proteomes" id="UP000267448">
    <property type="component" value="Unassembled WGS sequence"/>
</dbReference>
<proteinExistence type="predicted"/>
<name>A0A3S0IMD5_9GAMM</name>
<reference evidence="1 2" key="1">
    <citation type="submission" date="2018-12" db="EMBL/GenBank/DDBJ databases">
        <authorList>
            <person name="Yu L."/>
        </authorList>
    </citation>
    <scope>NUCLEOTIDE SEQUENCE [LARGE SCALE GENOMIC DNA]</scope>
    <source>
        <strain evidence="1 2">HAW-EB2</strain>
    </source>
</reference>
<keyword evidence="2" id="KW-1185">Reference proteome</keyword>
<gene>
    <name evidence="1" type="ORF">EKG38_12910</name>
</gene>
<dbReference type="EMBL" id="RXNU01000006">
    <property type="protein sequence ID" value="RTR38417.1"/>
    <property type="molecule type" value="Genomic_DNA"/>
</dbReference>
<comment type="caution">
    <text evidence="1">The sequence shown here is derived from an EMBL/GenBank/DDBJ whole genome shotgun (WGS) entry which is preliminary data.</text>
</comment>
<organism evidence="1 2">
    <name type="scientific">Shewanella canadensis</name>
    <dbReference type="NCBI Taxonomy" id="271096"/>
    <lineage>
        <taxon>Bacteria</taxon>
        <taxon>Pseudomonadati</taxon>
        <taxon>Pseudomonadota</taxon>
        <taxon>Gammaproteobacteria</taxon>
        <taxon>Alteromonadales</taxon>
        <taxon>Shewanellaceae</taxon>
        <taxon>Shewanella</taxon>
    </lineage>
</organism>
<dbReference type="RefSeq" id="WP_126520660.1">
    <property type="nucleotide sequence ID" value="NZ_RXNU01000006.1"/>
</dbReference>
<evidence type="ECO:0000313" key="1">
    <source>
        <dbReference type="EMBL" id="RTR38417.1"/>
    </source>
</evidence>
<accession>A0A3S0IMD5</accession>
<dbReference type="OrthoDB" id="5829829at2"/>
<dbReference type="AlphaFoldDB" id="A0A3S0IMD5"/>